<sequence>MIKKALLILNQFSNHMLCNELERVFKIANIQFVILNLPSLFSGDNHKIDNACYIQKILKMGGTGINDYLMQFRKKILINWLLKSREVLESKYLLIINHNIDAKLLYDEGLFMEIKKYFNIIKVNFNIIFCINAHHVKNPYYFLTCLLELLVLKKQLYPNSSIFIFLENFNNMKNDINRCITTLYNVNDLIDFLIPIYKPHYLAVVKLLINLKKKIFYNQGIKILYKKVQVIQIIQK</sequence>
<keyword evidence="1" id="KW-0542">Nucleomorph</keyword>
<protein>
    <submittedName>
        <fullName evidence="1">Uncharacterized protein</fullName>
    </submittedName>
</protein>
<proteinExistence type="predicted"/>
<dbReference type="AlphaFoldDB" id="A0A0H5BL43"/>
<organism evidence="1">
    <name type="scientific">Lotharella vacuolata</name>
    <dbReference type="NCBI Taxonomy" id="74820"/>
    <lineage>
        <taxon>Eukaryota</taxon>
        <taxon>Sar</taxon>
        <taxon>Rhizaria</taxon>
        <taxon>Cercozoa</taxon>
        <taxon>Chlorarachniophyceae</taxon>
        <taxon>Lotharella</taxon>
    </lineage>
</organism>
<accession>A0A0H5BL43</accession>
<reference evidence="1" key="1">
    <citation type="journal article" date="2015" name="Genome Biol. Evol.">
        <title>Nucleomorph Genome Sequences of Two Chlorarachniophytes, Amorphochlora amoebiformis and Lotharella vacuolata.</title>
        <authorList>
            <person name="Suzuki S."/>
            <person name="Shirato S."/>
            <person name="Hirakawa Y."/>
            <person name="Ishida K."/>
        </authorList>
    </citation>
    <scope>NUCLEOTIDE SEQUENCE</scope>
    <source>
        <strain evidence="1">CCMP240</strain>
    </source>
</reference>
<geneLocation type="nucleomorph" evidence="1"/>
<evidence type="ECO:0000313" key="1">
    <source>
        <dbReference type="EMBL" id="BAS01572.1"/>
    </source>
</evidence>
<name>A0A0H5BL43_9EUKA</name>
<dbReference type="EMBL" id="AB996600">
    <property type="protein sequence ID" value="BAS01572.1"/>
    <property type="molecule type" value="Genomic_DNA"/>
</dbReference>